<sequence length="55" mass="6718">QHEGANRQKEKNEIDGKKRKAKMKWKRKKRRRNKTEGIKKDVTKIEKEKGTREKQ</sequence>
<dbReference type="EMBL" id="CAJVPK010003675">
    <property type="protein sequence ID" value="CAG8629887.1"/>
    <property type="molecule type" value="Genomic_DNA"/>
</dbReference>
<comment type="caution">
    <text evidence="2">The sequence shown here is derived from an EMBL/GenBank/DDBJ whole genome shotgun (WGS) entry which is preliminary data.</text>
</comment>
<evidence type="ECO:0000313" key="3">
    <source>
        <dbReference type="Proteomes" id="UP000789706"/>
    </source>
</evidence>
<reference evidence="2" key="1">
    <citation type="submission" date="2021-06" db="EMBL/GenBank/DDBJ databases">
        <authorList>
            <person name="Kallberg Y."/>
            <person name="Tangrot J."/>
            <person name="Rosling A."/>
        </authorList>
    </citation>
    <scope>NUCLEOTIDE SEQUENCE</scope>
    <source>
        <strain evidence="2">AZ414A</strain>
    </source>
</reference>
<proteinExistence type="predicted"/>
<keyword evidence="3" id="KW-1185">Reference proteome</keyword>
<dbReference type="Proteomes" id="UP000789706">
    <property type="component" value="Unassembled WGS sequence"/>
</dbReference>
<protein>
    <submittedName>
        <fullName evidence="2">5305_t:CDS:1</fullName>
    </submittedName>
</protein>
<gene>
    <name evidence="2" type="ORF">DEBURN_LOCUS10727</name>
</gene>
<evidence type="ECO:0000313" key="2">
    <source>
        <dbReference type="EMBL" id="CAG8629887.1"/>
    </source>
</evidence>
<evidence type="ECO:0000256" key="1">
    <source>
        <dbReference type="SAM" id="MobiDB-lite"/>
    </source>
</evidence>
<feature type="region of interest" description="Disordered" evidence="1">
    <location>
        <begin position="1"/>
        <end position="55"/>
    </location>
</feature>
<organism evidence="2 3">
    <name type="scientific">Diversispora eburnea</name>
    <dbReference type="NCBI Taxonomy" id="1213867"/>
    <lineage>
        <taxon>Eukaryota</taxon>
        <taxon>Fungi</taxon>
        <taxon>Fungi incertae sedis</taxon>
        <taxon>Mucoromycota</taxon>
        <taxon>Glomeromycotina</taxon>
        <taxon>Glomeromycetes</taxon>
        <taxon>Diversisporales</taxon>
        <taxon>Diversisporaceae</taxon>
        <taxon>Diversispora</taxon>
    </lineage>
</organism>
<name>A0A9N9DBR4_9GLOM</name>
<feature type="compositionally biased region" description="Basic residues" evidence="1">
    <location>
        <begin position="17"/>
        <end position="33"/>
    </location>
</feature>
<feature type="compositionally biased region" description="Basic and acidic residues" evidence="1">
    <location>
        <begin position="34"/>
        <end position="55"/>
    </location>
</feature>
<dbReference type="AlphaFoldDB" id="A0A9N9DBR4"/>
<accession>A0A9N9DBR4</accession>
<feature type="compositionally biased region" description="Basic and acidic residues" evidence="1">
    <location>
        <begin position="1"/>
        <end position="16"/>
    </location>
</feature>
<feature type="non-terminal residue" evidence="2">
    <location>
        <position position="1"/>
    </location>
</feature>